<name>A0A0L0SLP6_ALLM3</name>
<reference evidence="2 3" key="1">
    <citation type="submission" date="2009-11" db="EMBL/GenBank/DDBJ databases">
        <title>Annotation of Allomyces macrogynus ATCC 38327.</title>
        <authorList>
            <consortium name="The Broad Institute Genome Sequencing Platform"/>
            <person name="Russ C."/>
            <person name="Cuomo C."/>
            <person name="Burger G."/>
            <person name="Gray M.W."/>
            <person name="Holland P.W.H."/>
            <person name="King N."/>
            <person name="Lang F.B.F."/>
            <person name="Roger A.J."/>
            <person name="Ruiz-Trillo I."/>
            <person name="Young S.K."/>
            <person name="Zeng Q."/>
            <person name="Gargeya S."/>
            <person name="Fitzgerald M."/>
            <person name="Haas B."/>
            <person name="Abouelleil A."/>
            <person name="Alvarado L."/>
            <person name="Arachchi H.M."/>
            <person name="Berlin A."/>
            <person name="Chapman S.B."/>
            <person name="Gearin G."/>
            <person name="Goldberg J."/>
            <person name="Griggs A."/>
            <person name="Gujja S."/>
            <person name="Hansen M."/>
            <person name="Heiman D."/>
            <person name="Howarth C."/>
            <person name="Larimer J."/>
            <person name="Lui A."/>
            <person name="MacDonald P.J.P."/>
            <person name="McCowen C."/>
            <person name="Montmayeur A."/>
            <person name="Murphy C."/>
            <person name="Neiman D."/>
            <person name="Pearson M."/>
            <person name="Priest M."/>
            <person name="Roberts A."/>
            <person name="Saif S."/>
            <person name="Shea T."/>
            <person name="Sisk P."/>
            <person name="Stolte C."/>
            <person name="Sykes S."/>
            <person name="Wortman J."/>
            <person name="Nusbaum C."/>
            <person name="Birren B."/>
        </authorList>
    </citation>
    <scope>NUCLEOTIDE SEQUENCE [LARGE SCALE GENOMIC DNA]</scope>
    <source>
        <strain evidence="2 3">ATCC 38327</strain>
    </source>
</reference>
<feature type="region of interest" description="Disordered" evidence="1">
    <location>
        <begin position="1"/>
        <end position="24"/>
    </location>
</feature>
<evidence type="ECO:0000313" key="3">
    <source>
        <dbReference type="Proteomes" id="UP000054350"/>
    </source>
</evidence>
<sequence>MQQAPLSRSARSTPCRKRSTPRTGTLSVRAATYAQSIDGHLILSLACCHRRQPVAMTSNASAQLVPIPAASKLDRLPYHSLHRIAEFLSGPNDRVALLNLGLAAPNFYTPCLRVAIQTETRFHWIHSEDAIVTFSSDYDLIAIPVRVIARSLLVPSHSTAVEGTMRSFLILPPRTANRDLVPVPCSTSLVKGASRRWTVVPIPFHKLSSFRVHTRAYPASVPPRCRSLTICGEKLPTYGGRLEWERVTIPQSVTDLFLYHVVPKPITKAAELETALCRLPLKLR</sequence>
<accession>A0A0L0SLP6</accession>
<dbReference type="AlphaFoldDB" id="A0A0L0SLP6"/>
<proteinExistence type="predicted"/>
<reference evidence="3" key="2">
    <citation type="submission" date="2009-11" db="EMBL/GenBank/DDBJ databases">
        <title>The Genome Sequence of Allomyces macrogynus strain ATCC 38327.</title>
        <authorList>
            <consortium name="The Broad Institute Genome Sequencing Platform"/>
            <person name="Russ C."/>
            <person name="Cuomo C."/>
            <person name="Shea T."/>
            <person name="Young S.K."/>
            <person name="Zeng Q."/>
            <person name="Koehrsen M."/>
            <person name="Haas B."/>
            <person name="Borodovsky M."/>
            <person name="Guigo R."/>
            <person name="Alvarado L."/>
            <person name="Berlin A."/>
            <person name="Borenstein D."/>
            <person name="Chen Z."/>
            <person name="Engels R."/>
            <person name="Freedman E."/>
            <person name="Gellesch M."/>
            <person name="Goldberg J."/>
            <person name="Griggs A."/>
            <person name="Gujja S."/>
            <person name="Heiman D."/>
            <person name="Hepburn T."/>
            <person name="Howarth C."/>
            <person name="Jen D."/>
            <person name="Larson L."/>
            <person name="Lewis B."/>
            <person name="Mehta T."/>
            <person name="Park D."/>
            <person name="Pearson M."/>
            <person name="Roberts A."/>
            <person name="Saif S."/>
            <person name="Shenoy N."/>
            <person name="Sisk P."/>
            <person name="Stolte C."/>
            <person name="Sykes S."/>
            <person name="Walk T."/>
            <person name="White J."/>
            <person name="Yandava C."/>
            <person name="Burger G."/>
            <person name="Gray M.W."/>
            <person name="Holland P.W.H."/>
            <person name="King N."/>
            <person name="Lang F.B.F."/>
            <person name="Roger A.J."/>
            <person name="Ruiz-Trillo I."/>
            <person name="Lander E."/>
            <person name="Nusbaum C."/>
        </authorList>
    </citation>
    <scope>NUCLEOTIDE SEQUENCE [LARGE SCALE GENOMIC DNA]</scope>
    <source>
        <strain evidence="3">ATCC 38327</strain>
    </source>
</reference>
<dbReference type="Proteomes" id="UP000054350">
    <property type="component" value="Unassembled WGS sequence"/>
</dbReference>
<organism evidence="2 3">
    <name type="scientific">Allomyces macrogynus (strain ATCC 38327)</name>
    <name type="common">Allomyces javanicus var. macrogynus</name>
    <dbReference type="NCBI Taxonomy" id="578462"/>
    <lineage>
        <taxon>Eukaryota</taxon>
        <taxon>Fungi</taxon>
        <taxon>Fungi incertae sedis</taxon>
        <taxon>Blastocladiomycota</taxon>
        <taxon>Blastocladiomycetes</taxon>
        <taxon>Blastocladiales</taxon>
        <taxon>Blastocladiaceae</taxon>
        <taxon>Allomyces</taxon>
    </lineage>
</organism>
<dbReference type="VEuPathDB" id="FungiDB:AMAG_19003"/>
<evidence type="ECO:0000313" key="2">
    <source>
        <dbReference type="EMBL" id="KNE63442.1"/>
    </source>
</evidence>
<protein>
    <submittedName>
        <fullName evidence="2">Uncharacterized protein</fullName>
    </submittedName>
</protein>
<gene>
    <name evidence="2" type="ORF">AMAG_19003</name>
</gene>
<dbReference type="EMBL" id="GG745342">
    <property type="protein sequence ID" value="KNE63442.1"/>
    <property type="molecule type" value="Genomic_DNA"/>
</dbReference>
<keyword evidence="3" id="KW-1185">Reference proteome</keyword>
<evidence type="ECO:0000256" key="1">
    <source>
        <dbReference type="SAM" id="MobiDB-lite"/>
    </source>
</evidence>
<dbReference type="EMBL" id="GG745342">
    <property type="protein sequence ID" value="KNE63443.1"/>
    <property type="molecule type" value="Genomic_DNA"/>
</dbReference>
<feature type="compositionally biased region" description="Polar residues" evidence="1">
    <location>
        <begin position="1"/>
        <end position="12"/>
    </location>
</feature>